<dbReference type="KEGG" id="sace:GIY23_07815"/>
<dbReference type="EMBL" id="CP045929">
    <property type="protein sequence ID" value="QGK72129.1"/>
    <property type="molecule type" value="Genomic_DNA"/>
</dbReference>
<feature type="domain" description="Mycothiol-dependent maleylpyruvate isomerase metal-binding" evidence="2">
    <location>
        <begin position="8"/>
        <end position="124"/>
    </location>
</feature>
<dbReference type="Pfam" id="PF07398">
    <property type="entry name" value="MDMPI_C"/>
    <property type="match status" value="1"/>
</dbReference>
<evidence type="ECO:0000259" key="2">
    <source>
        <dbReference type="Pfam" id="PF11716"/>
    </source>
</evidence>
<name>A0A5Q3QL41_9PSEU</name>
<sequence length="243" mass="26622">MLDRLGIEVTLLVDAARHGVPEARVGGASGRTVRESVRHVGDVCEDALSWLGVDEDDAARWASGEGSDVEALSRRVTDRSADLLAELRRRPPDDPCPTWWPGDHTTRFWLRRALHAALVHRTDVETAVWHAHATVDAVLALDGIDEVLRAWLAHRLHALGVVPQSTWVARVQAGGEAWLVSAEACGIGVHRDDAGGSVDATLSGTPQHVYLWLWGRLPDRMVTTAGDHHVIAQLWSLLRIATR</sequence>
<proteinExistence type="predicted"/>
<dbReference type="InterPro" id="IPR024344">
    <property type="entry name" value="MDMPI_metal-binding"/>
</dbReference>
<evidence type="ECO:0000313" key="3">
    <source>
        <dbReference type="EMBL" id="QGK72129.1"/>
    </source>
</evidence>
<feature type="domain" description="MDMPI C-terminal" evidence="1">
    <location>
        <begin position="139"/>
        <end position="230"/>
    </location>
</feature>
<dbReference type="GO" id="GO:0046872">
    <property type="term" value="F:metal ion binding"/>
    <property type="evidence" value="ECO:0007669"/>
    <property type="project" value="InterPro"/>
</dbReference>
<gene>
    <name evidence="3" type="ORF">GIY23_07815</name>
</gene>
<evidence type="ECO:0000313" key="4">
    <source>
        <dbReference type="Proteomes" id="UP000371041"/>
    </source>
</evidence>
<dbReference type="AlphaFoldDB" id="A0A5Q3QL41"/>
<protein>
    <recommendedName>
        <fullName evidence="5">Maleylpyruvate isomerase family mycothiol-dependent enzyme</fullName>
    </recommendedName>
</protein>
<dbReference type="Pfam" id="PF11716">
    <property type="entry name" value="MDMPI_N"/>
    <property type="match status" value="1"/>
</dbReference>
<accession>A0A5Q3QL41</accession>
<evidence type="ECO:0000259" key="1">
    <source>
        <dbReference type="Pfam" id="PF07398"/>
    </source>
</evidence>
<dbReference type="GO" id="GO:0005886">
    <property type="term" value="C:plasma membrane"/>
    <property type="evidence" value="ECO:0007669"/>
    <property type="project" value="TreeGrafter"/>
</dbReference>
<dbReference type="PANTHER" id="PTHR40758">
    <property type="entry name" value="CONSERVED PROTEIN"/>
    <property type="match status" value="1"/>
</dbReference>
<dbReference type="PANTHER" id="PTHR40758:SF1">
    <property type="entry name" value="CONSERVED PROTEIN"/>
    <property type="match status" value="1"/>
</dbReference>
<evidence type="ECO:0008006" key="5">
    <source>
        <dbReference type="Google" id="ProtNLM"/>
    </source>
</evidence>
<keyword evidence="4" id="KW-1185">Reference proteome</keyword>
<organism evidence="3 4">
    <name type="scientific">Allosaccharopolyspora coralli</name>
    <dbReference type="NCBI Taxonomy" id="2665642"/>
    <lineage>
        <taxon>Bacteria</taxon>
        <taxon>Bacillati</taxon>
        <taxon>Actinomycetota</taxon>
        <taxon>Actinomycetes</taxon>
        <taxon>Pseudonocardiales</taxon>
        <taxon>Pseudonocardiaceae</taxon>
        <taxon>Allosaccharopolyspora</taxon>
    </lineage>
</organism>
<dbReference type="InterPro" id="IPR010872">
    <property type="entry name" value="MDMPI_C-term_domain"/>
</dbReference>
<reference evidence="4" key="1">
    <citation type="submission" date="2019-11" db="EMBL/GenBank/DDBJ databases">
        <title>The complete genome sequence of Saccharopolyspora sp. E2A.</title>
        <authorList>
            <person name="Zhang G."/>
        </authorList>
    </citation>
    <scope>NUCLEOTIDE SEQUENCE [LARGE SCALE GENOMIC DNA]</scope>
    <source>
        <strain evidence="4">E2A</strain>
    </source>
</reference>
<dbReference type="Proteomes" id="UP000371041">
    <property type="component" value="Chromosome"/>
</dbReference>